<dbReference type="RefSeq" id="XP_033521902.1">
    <property type="nucleotide sequence ID" value="XM_033668442.1"/>
</dbReference>
<evidence type="ECO:0000313" key="19">
    <source>
        <dbReference type="EMBL" id="KAF2127513.1"/>
    </source>
</evidence>
<evidence type="ECO:0000256" key="16">
    <source>
        <dbReference type="RuleBase" id="RU003938"/>
    </source>
</evidence>
<evidence type="ECO:0000256" key="8">
    <source>
        <dbReference type="ARBA" id="ARBA00022679"/>
    </source>
</evidence>
<dbReference type="PANTHER" id="PTHR13773:SF8">
    <property type="entry name" value="PHOSPHATIDATE CYTIDYLYLTRANSFERASE, PHOTORECEPTOR-SPECIFIC"/>
    <property type="match status" value="1"/>
</dbReference>
<evidence type="ECO:0000256" key="4">
    <source>
        <dbReference type="ARBA" id="ARBA00005189"/>
    </source>
</evidence>
<evidence type="ECO:0000256" key="12">
    <source>
        <dbReference type="ARBA" id="ARBA00023098"/>
    </source>
</evidence>
<evidence type="ECO:0000256" key="3">
    <source>
        <dbReference type="ARBA" id="ARBA00005119"/>
    </source>
</evidence>
<name>A0A6A6A8L1_9PLEO</name>
<keyword evidence="7" id="KW-0444">Lipid biosynthesis</keyword>
<comment type="subcellular location">
    <subcellularLocation>
        <location evidence="2">Membrane</location>
        <topology evidence="2">Multi-pass membrane protein</topology>
    </subcellularLocation>
</comment>
<dbReference type="GO" id="GO:0004605">
    <property type="term" value="F:phosphatidate cytidylyltransferase activity"/>
    <property type="evidence" value="ECO:0007669"/>
    <property type="project" value="UniProtKB-EC"/>
</dbReference>
<dbReference type="EC" id="2.7.7.41" evidence="6 16"/>
<feature type="region of interest" description="Disordered" evidence="17">
    <location>
        <begin position="82"/>
        <end position="152"/>
    </location>
</feature>
<evidence type="ECO:0000256" key="13">
    <source>
        <dbReference type="ARBA" id="ARBA00023136"/>
    </source>
</evidence>
<dbReference type="PROSITE" id="PS01315">
    <property type="entry name" value="CDS"/>
    <property type="match status" value="1"/>
</dbReference>
<evidence type="ECO:0000256" key="1">
    <source>
        <dbReference type="ARBA" id="ARBA00001698"/>
    </source>
</evidence>
<dbReference type="Proteomes" id="UP000799771">
    <property type="component" value="Unassembled WGS sequence"/>
</dbReference>
<feature type="transmembrane region" description="Helical" evidence="18">
    <location>
        <begin position="272"/>
        <end position="289"/>
    </location>
</feature>
<dbReference type="GeneID" id="54408874"/>
<keyword evidence="15" id="KW-1208">Phospholipid metabolism</keyword>
<keyword evidence="14" id="KW-0594">Phospholipid biosynthesis</keyword>
<evidence type="ECO:0000256" key="7">
    <source>
        <dbReference type="ARBA" id="ARBA00022516"/>
    </source>
</evidence>
<comment type="similarity">
    <text evidence="5 16">Belongs to the CDS family.</text>
</comment>
<comment type="pathway">
    <text evidence="3 16">Phospholipid metabolism; CDP-diacylglycerol biosynthesis; CDP-diacylglycerol from sn-glycerol 3-phosphate: step 3/3.</text>
</comment>
<evidence type="ECO:0000256" key="5">
    <source>
        <dbReference type="ARBA" id="ARBA00010185"/>
    </source>
</evidence>
<evidence type="ECO:0000256" key="6">
    <source>
        <dbReference type="ARBA" id="ARBA00012487"/>
    </source>
</evidence>
<evidence type="ECO:0000256" key="9">
    <source>
        <dbReference type="ARBA" id="ARBA00022692"/>
    </source>
</evidence>
<evidence type="ECO:0000313" key="20">
    <source>
        <dbReference type="Proteomes" id="UP000799771"/>
    </source>
</evidence>
<keyword evidence="9 16" id="KW-0812">Transmembrane</keyword>
<feature type="transmembrane region" description="Helical" evidence="18">
    <location>
        <begin position="232"/>
        <end position="252"/>
    </location>
</feature>
<dbReference type="PANTHER" id="PTHR13773">
    <property type="entry name" value="PHOSPHATIDATE CYTIDYLYLTRANSFERASE"/>
    <property type="match status" value="1"/>
</dbReference>
<dbReference type="InterPro" id="IPR016720">
    <property type="entry name" value="PC_Trfase_euk"/>
</dbReference>
<keyword evidence="10 16" id="KW-0548">Nucleotidyltransferase</keyword>
<accession>A0A6A6A8L1</accession>
<dbReference type="AlphaFoldDB" id="A0A6A6A8L1"/>
<dbReference type="EMBL" id="ML977510">
    <property type="protein sequence ID" value="KAF2127513.1"/>
    <property type="molecule type" value="Genomic_DNA"/>
</dbReference>
<dbReference type="OrthoDB" id="10260889at2759"/>
<evidence type="ECO:0000256" key="17">
    <source>
        <dbReference type="SAM" id="MobiDB-lite"/>
    </source>
</evidence>
<keyword evidence="11 18" id="KW-1133">Transmembrane helix</keyword>
<protein>
    <recommendedName>
        <fullName evidence="6 16">Phosphatidate cytidylyltransferase</fullName>
        <ecNumber evidence="6 16">2.7.7.41</ecNumber>
    </recommendedName>
</protein>
<feature type="transmembrane region" description="Helical" evidence="18">
    <location>
        <begin position="441"/>
        <end position="461"/>
    </location>
</feature>
<organism evidence="19 20">
    <name type="scientific">Dothidotthia symphoricarpi CBS 119687</name>
    <dbReference type="NCBI Taxonomy" id="1392245"/>
    <lineage>
        <taxon>Eukaryota</taxon>
        <taxon>Fungi</taxon>
        <taxon>Dikarya</taxon>
        <taxon>Ascomycota</taxon>
        <taxon>Pezizomycotina</taxon>
        <taxon>Dothideomycetes</taxon>
        <taxon>Pleosporomycetidae</taxon>
        <taxon>Pleosporales</taxon>
        <taxon>Dothidotthiaceae</taxon>
        <taxon>Dothidotthia</taxon>
    </lineage>
</organism>
<keyword evidence="8 16" id="KW-0808">Transferase</keyword>
<gene>
    <name evidence="19" type="ORF">P153DRAFT_368145</name>
</gene>
<evidence type="ECO:0000256" key="15">
    <source>
        <dbReference type="ARBA" id="ARBA00023264"/>
    </source>
</evidence>
<proteinExistence type="inferred from homology"/>
<dbReference type="UniPathway" id="UPA00557">
    <property type="reaction ID" value="UER00614"/>
</dbReference>
<dbReference type="InterPro" id="IPR000374">
    <property type="entry name" value="PC_trans"/>
</dbReference>
<feature type="transmembrane region" description="Helical" evidence="18">
    <location>
        <begin position="325"/>
        <end position="346"/>
    </location>
</feature>
<comment type="catalytic activity">
    <reaction evidence="1 16">
        <text>a 1,2-diacyl-sn-glycero-3-phosphate + CTP + H(+) = a CDP-1,2-diacyl-sn-glycerol + diphosphate</text>
        <dbReference type="Rhea" id="RHEA:16229"/>
        <dbReference type="ChEBI" id="CHEBI:15378"/>
        <dbReference type="ChEBI" id="CHEBI:33019"/>
        <dbReference type="ChEBI" id="CHEBI:37563"/>
        <dbReference type="ChEBI" id="CHEBI:58332"/>
        <dbReference type="ChEBI" id="CHEBI:58608"/>
        <dbReference type="EC" id="2.7.7.41"/>
    </reaction>
</comment>
<dbReference type="GO" id="GO:0005789">
    <property type="term" value="C:endoplasmic reticulum membrane"/>
    <property type="evidence" value="ECO:0007669"/>
    <property type="project" value="TreeGrafter"/>
</dbReference>
<evidence type="ECO:0000256" key="2">
    <source>
        <dbReference type="ARBA" id="ARBA00004141"/>
    </source>
</evidence>
<feature type="transmembrane region" description="Helical" evidence="18">
    <location>
        <begin position="173"/>
        <end position="191"/>
    </location>
</feature>
<keyword evidence="13 18" id="KW-0472">Membrane</keyword>
<comment type="pathway">
    <text evidence="4">Lipid metabolism.</text>
</comment>
<evidence type="ECO:0000256" key="18">
    <source>
        <dbReference type="SAM" id="Phobius"/>
    </source>
</evidence>
<evidence type="ECO:0000256" key="14">
    <source>
        <dbReference type="ARBA" id="ARBA00023209"/>
    </source>
</evidence>
<evidence type="ECO:0000256" key="10">
    <source>
        <dbReference type="ARBA" id="ARBA00022695"/>
    </source>
</evidence>
<dbReference type="Pfam" id="PF01148">
    <property type="entry name" value="CTP_transf_1"/>
    <property type="match status" value="1"/>
</dbReference>
<feature type="transmembrane region" description="Helical" evidence="18">
    <location>
        <begin position="301"/>
        <end position="319"/>
    </location>
</feature>
<sequence length="561" mass="63042">MVATPSAGRVPFVHAPVASRRHVTCSASASVQPSYAGRALSPHSDVWPYFSQPASTRPAHARLPTSAYLYPRLPLVDALTRHSTSPRHSQPLFLRPDPRPGTPLDMARSRKDVKFQHRLGPASNGRARRPSTSLSEYSDNGEMPNSPARSTVLEPPAVAFPEQSEYEKKKANFITRTTWTLVMIAGFFWALGAGHLYIIIIVTAVQIVSFKEVIAIANVPSKARSLRFTKSLNWYFLGTAMYFLYGESVIYYFKHILLVDRILLPLATHHRFISFMLYIIGFVFFVYSLQKGHYKFQFTQFAWTHMALFLIVGQAHFVINNIFEGFYWFILPVSMVVTNDIFAYLCGITFGRTPLIQISPKKTWEGFLGAWVFTVIWGIGLTHFLARYKYFICPVNDLGANIWTGLECKPNPVFIARDYTVPFVPAGLPIPRTLNFMPVQFHVYVLATFASLIAPFGGFFASGLKRTFKIKDFGDSIPGHGGITDRMDCQFIMGSIAFFYYTSFIASHHTTVGGVIEMAIHGLTSEEQLEVVKILGKHLVTKEVISPNVCPLFPPKQLTPD</sequence>
<reference evidence="19" key="1">
    <citation type="journal article" date="2020" name="Stud. Mycol.">
        <title>101 Dothideomycetes genomes: a test case for predicting lifestyles and emergence of pathogens.</title>
        <authorList>
            <person name="Haridas S."/>
            <person name="Albert R."/>
            <person name="Binder M."/>
            <person name="Bloem J."/>
            <person name="Labutti K."/>
            <person name="Salamov A."/>
            <person name="Andreopoulos B."/>
            <person name="Baker S."/>
            <person name="Barry K."/>
            <person name="Bills G."/>
            <person name="Bluhm B."/>
            <person name="Cannon C."/>
            <person name="Castanera R."/>
            <person name="Culley D."/>
            <person name="Daum C."/>
            <person name="Ezra D."/>
            <person name="Gonzalez J."/>
            <person name="Henrissat B."/>
            <person name="Kuo A."/>
            <person name="Liang C."/>
            <person name="Lipzen A."/>
            <person name="Lutzoni F."/>
            <person name="Magnuson J."/>
            <person name="Mondo S."/>
            <person name="Nolan M."/>
            <person name="Ohm R."/>
            <person name="Pangilinan J."/>
            <person name="Park H.-J."/>
            <person name="Ramirez L."/>
            <person name="Alfaro M."/>
            <person name="Sun H."/>
            <person name="Tritt A."/>
            <person name="Yoshinaga Y."/>
            <person name="Zwiers L.-H."/>
            <person name="Turgeon B."/>
            <person name="Goodwin S."/>
            <person name="Spatafora J."/>
            <person name="Crous P."/>
            <person name="Grigoriev I."/>
        </authorList>
    </citation>
    <scope>NUCLEOTIDE SEQUENCE</scope>
    <source>
        <strain evidence="19">CBS 119687</strain>
    </source>
</reference>
<keyword evidence="12" id="KW-0443">Lipid metabolism</keyword>
<keyword evidence="20" id="KW-1185">Reference proteome</keyword>
<dbReference type="GO" id="GO:0016024">
    <property type="term" value="P:CDP-diacylglycerol biosynthetic process"/>
    <property type="evidence" value="ECO:0007669"/>
    <property type="project" value="UniProtKB-UniPathway"/>
</dbReference>
<evidence type="ECO:0000256" key="11">
    <source>
        <dbReference type="ARBA" id="ARBA00022989"/>
    </source>
</evidence>
<feature type="transmembrane region" description="Helical" evidence="18">
    <location>
        <begin position="367"/>
        <end position="386"/>
    </location>
</feature>